<sequence>MHVFVTGASGYIGGTVATRLIRAGHTVTGLTRDRAKAEALARIGVRPVVGSLDDSHVLTEQARHADAVINAADSDHHGAARTLVAALAGSGRPLIHTSGSSIVGIGTDGEASATVFDEDILGEGSGWAPDHPRRQARVAVDRLVLAAAEQGVRSAVLCHSLIYGHGRGPARDSVLIAALVDQARASGVVQRVGAGRNIWSNVHIDDVADLYLLALEGTPPGTFYFVENGEESLAVMTDAIATALGLPGPRPWDPDSPDNLWHPEFARHALGSNSRVRATRAHRLLGWSPRHHSITAWLTTDLIPATAPGGPAS</sequence>
<dbReference type="SUPFAM" id="SSF51735">
    <property type="entry name" value="NAD(P)-binding Rossmann-fold domains"/>
    <property type="match status" value="1"/>
</dbReference>
<comment type="caution">
    <text evidence="2">The sequence shown here is derived from an EMBL/GenBank/DDBJ whole genome shotgun (WGS) entry which is preliminary data.</text>
</comment>
<evidence type="ECO:0000259" key="1">
    <source>
        <dbReference type="Pfam" id="PF01370"/>
    </source>
</evidence>
<dbReference type="InterPro" id="IPR051783">
    <property type="entry name" value="NAD(P)-dependent_oxidoreduct"/>
</dbReference>
<dbReference type="EMBL" id="BAAABM010000046">
    <property type="protein sequence ID" value="GAA0354497.1"/>
    <property type="molecule type" value="Genomic_DNA"/>
</dbReference>
<accession>A0ABN0X3X2</accession>
<dbReference type="PANTHER" id="PTHR48079:SF6">
    <property type="entry name" value="NAD(P)-BINDING DOMAIN-CONTAINING PROTEIN-RELATED"/>
    <property type="match status" value="1"/>
</dbReference>
<feature type="domain" description="NAD-dependent epimerase/dehydratase" evidence="1">
    <location>
        <begin position="3"/>
        <end position="217"/>
    </location>
</feature>
<dbReference type="Pfam" id="PF01370">
    <property type="entry name" value="Epimerase"/>
    <property type="match status" value="1"/>
</dbReference>
<keyword evidence="3" id="KW-1185">Reference proteome</keyword>
<dbReference type="Gene3D" id="3.40.50.720">
    <property type="entry name" value="NAD(P)-binding Rossmann-like Domain"/>
    <property type="match status" value="1"/>
</dbReference>
<evidence type="ECO:0000313" key="2">
    <source>
        <dbReference type="EMBL" id="GAA0354497.1"/>
    </source>
</evidence>
<dbReference type="RefSeq" id="WP_252811315.1">
    <property type="nucleotide sequence ID" value="NZ_BAAABM010000046.1"/>
</dbReference>
<dbReference type="InterPro" id="IPR001509">
    <property type="entry name" value="Epimerase_deHydtase"/>
</dbReference>
<evidence type="ECO:0000313" key="3">
    <source>
        <dbReference type="Proteomes" id="UP001501822"/>
    </source>
</evidence>
<dbReference type="InterPro" id="IPR036291">
    <property type="entry name" value="NAD(P)-bd_dom_sf"/>
</dbReference>
<dbReference type="Proteomes" id="UP001501822">
    <property type="component" value="Unassembled WGS sequence"/>
</dbReference>
<organism evidence="2 3">
    <name type="scientific">Actinoallomurus spadix</name>
    <dbReference type="NCBI Taxonomy" id="79912"/>
    <lineage>
        <taxon>Bacteria</taxon>
        <taxon>Bacillati</taxon>
        <taxon>Actinomycetota</taxon>
        <taxon>Actinomycetes</taxon>
        <taxon>Streptosporangiales</taxon>
        <taxon>Thermomonosporaceae</taxon>
        <taxon>Actinoallomurus</taxon>
    </lineage>
</organism>
<proteinExistence type="predicted"/>
<dbReference type="PANTHER" id="PTHR48079">
    <property type="entry name" value="PROTEIN YEEZ"/>
    <property type="match status" value="1"/>
</dbReference>
<gene>
    <name evidence="2" type="ORF">GCM10010151_50060</name>
</gene>
<reference evidence="2 3" key="1">
    <citation type="journal article" date="2019" name="Int. J. Syst. Evol. Microbiol.">
        <title>The Global Catalogue of Microorganisms (GCM) 10K type strain sequencing project: providing services to taxonomists for standard genome sequencing and annotation.</title>
        <authorList>
            <consortium name="The Broad Institute Genomics Platform"/>
            <consortium name="The Broad Institute Genome Sequencing Center for Infectious Disease"/>
            <person name="Wu L."/>
            <person name="Ma J."/>
        </authorList>
    </citation>
    <scope>NUCLEOTIDE SEQUENCE [LARGE SCALE GENOMIC DNA]</scope>
    <source>
        <strain evidence="2 3">JCM 3146</strain>
    </source>
</reference>
<protein>
    <submittedName>
        <fullName evidence="2">NAD-dependent epimerase/dehydratase family protein</fullName>
    </submittedName>
</protein>
<name>A0ABN0X3X2_9ACTN</name>